<dbReference type="SUPFAM" id="SSF89372">
    <property type="entry name" value="Fucose-specific lectin"/>
    <property type="match status" value="1"/>
</dbReference>
<organism evidence="1">
    <name type="scientific">marine sediment metagenome</name>
    <dbReference type="NCBI Taxonomy" id="412755"/>
    <lineage>
        <taxon>unclassified sequences</taxon>
        <taxon>metagenomes</taxon>
        <taxon>ecological metagenomes</taxon>
    </lineage>
</organism>
<evidence type="ECO:0000313" key="1">
    <source>
        <dbReference type="EMBL" id="GAH33666.1"/>
    </source>
</evidence>
<name>X1EK08_9ZZZZ</name>
<comment type="caution">
    <text evidence="1">The sequence shown here is derived from an EMBL/GenBank/DDBJ whole genome shotgun (WGS) entry which is preliminary data.</text>
</comment>
<feature type="non-terminal residue" evidence="1">
    <location>
        <position position="1"/>
    </location>
</feature>
<protein>
    <submittedName>
        <fullName evidence="1">Uncharacterized protein</fullName>
    </submittedName>
</protein>
<dbReference type="EMBL" id="BARU01006558">
    <property type="protein sequence ID" value="GAH33666.1"/>
    <property type="molecule type" value="Genomic_DNA"/>
</dbReference>
<proteinExistence type="predicted"/>
<dbReference type="AlphaFoldDB" id="X1EK08"/>
<gene>
    <name evidence="1" type="ORF">S03H2_12899</name>
</gene>
<accession>X1EK08</accession>
<reference evidence="1" key="1">
    <citation type="journal article" date="2014" name="Front. Microbiol.">
        <title>High frequency of phylogenetically diverse reductive dehalogenase-homologous genes in deep subseafloor sedimentary metagenomes.</title>
        <authorList>
            <person name="Kawai M."/>
            <person name="Futagami T."/>
            <person name="Toyoda A."/>
            <person name="Takaki Y."/>
            <person name="Nishi S."/>
            <person name="Hori S."/>
            <person name="Arai W."/>
            <person name="Tsubouchi T."/>
            <person name="Morono Y."/>
            <person name="Uchiyama I."/>
            <person name="Ito T."/>
            <person name="Fujiyama A."/>
            <person name="Inagaki F."/>
            <person name="Takami H."/>
        </authorList>
    </citation>
    <scope>NUCLEOTIDE SEQUENCE</scope>
    <source>
        <strain evidence="1">Expedition CK06-06</strain>
    </source>
</reference>
<sequence length="318" mass="35049">ATGFTTRTQVWYNTYNGSSWAGPVRISDYAGMGGQHQRYCSIAVDGSDNLHVVWDGQATGFITGNQIWYNKYSGGAWAGPDRISDYAGMQSYDQLQAGIAVDSNDDLHVVWGGKATATNNQIWYNKYNGSWAGPVRISDYTGMENHPQGGPAIAIDSNDYIHVVWYGLATGFISHSQIWYNKYDSAWIGPVRISTYLGMDVSFDQNFPSVAADATNAVHIVWYGKATGYTGTDRIWYAKYVTSWSTPEVLQTMGTDLSSPNLRWSRYPSSNIPAAGADYVFFDGTNIYWDLKDKPFPAGMRGLNPALLEVLGYGSGSI</sequence>